<keyword evidence="4" id="KW-0325">Glycoprotein</keyword>
<keyword evidence="9" id="KW-0119">Carbohydrate metabolism</keyword>
<dbReference type="GO" id="GO:0005975">
    <property type="term" value="P:carbohydrate metabolic process"/>
    <property type="evidence" value="ECO:0007669"/>
    <property type="project" value="InterPro"/>
</dbReference>
<dbReference type="GO" id="GO:0005886">
    <property type="term" value="C:plasma membrane"/>
    <property type="evidence" value="ECO:0007669"/>
    <property type="project" value="UniProtKB-SubCell"/>
</dbReference>
<sequence>MRTFTFLLSLISFALVQAIPTPSETKASNSTVEDVTKSFKLQARQGGPRAQVFSHCTVPNTVALTFDDGPYLYTRRVAEILNAAGAKGTFFVNGNNWACIYNPDLSSQLKFAYDTGHQIASHTWAHQNLATLTWDQIHHQMWLVEQAVQRITGASVAFMRPPYGSYNNLVLEASYIRGQHVVYWDFDSGDSMGVSVPAQMARYDTLAATHPSTALSLQHEVHFLPHAISRLQTAGYNLVTVAQCLGLSPYRSVGSPGVRDPSWAC</sequence>
<evidence type="ECO:0000256" key="12">
    <source>
        <dbReference type="SAM" id="SignalP"/>
    </source>
</evidence>
<dbReference type="GO" id="GO:0046872">
    <property type="term" value="F:metal ion binding"/>
    <property type="evidence" value="ECO:0007669"/>
    <property type="project" value="UniProtKB-KW"/>
</dbReference>
<dbReference type="Gene3D" id="3.20.20.370">
    <property type="entry name" value="Glycoside hydrolase/deacetylase"/>
    <property type="match status" value="1"/>
</dbReference>
<evidence type="ECO:0000313" key="15">
    <source>
        <dbReference type="Proteomes" id="UP000307440"/>
    </source>
</evidence>
<evidence type="ECO:0000259" key="13">
    <source>
        <dbReference type="PROSITE" id="PS51677"/>
    </source>
</evidence>
<evidence type="ECO:0000256" key="4">
    <source>
        <dbReference type="ARBA" id="ARBA00022622"/>
    </source>
</evidence>
<evidence type="ECO:0000256" key="6">
    <source>
        <dbReference type="ARBA" id="ARBA00022729"/>
    </source>
</evidence>
<keyword evidence="6 12" id="KW-0732">Signal</keyword>
<dbReference type="EMBL" id="ML210160">
    <property type="protein sequence ID" value="TFK27885.1"/>
    <property type="molecule type" value="Genomic_DNA"/>
</dbReference>
<evidence type="ECO:0000256" key="8">
    <source>
        <dbReference type="ARBA" id="ARBA00023136"/>
    </source>
</evidence>
<organism evidence="14 15">
    <name type="scientific">Coprinopsis marcescibilis</name>
    <name type="common">Agaric fungus</name>
    <name type="synonym">Psathyrella marcescibilis</name>
    <dbReference type="NCBI Taxonomy" id="230819"/>
    <lineage>
        <taxon>Eukaryota</taxon>
        <taxon>Fungi</taxon>
        <taxon>Dikarya</taxon>
        <taxon>Basidiomycota</taxon>
        <taxon>Agaricomycotina</taxon>
        <taxon>Agaricomycetes</taxon>
        <taxon>Agaricomycetidae</taxon>
        <taxon>Agaricales</taxon>
        <taxon>Agaricineae</taxon>
        <taxon>Psathyrellaceae</taxon>
        <taxon>Coprinopsis</taxon>
    </lineage>
</organism>
<keyword evidence="10" id="KW-0449">Lipoprotein</keyword>
<dbReference type="AlphaFoldDB" id="A0A5C3L5E5"/>
<keyword evidence="3" id="KW-1003">Cell membrane</keyword>
<dbReference type="GO" id="GO:0071555">
    <property type="term" value="P:cell wall organization"/>
    <property type="evidence" value="ECO:0007669"/>
    <property type="project" value="UniProtKB-KW"/>
</dbReference>
<keyword evidence="4" id="KW-0336">GPI-anchor</keyword>
<comment type="subcellular location">
    <subcellularLocation>
        <location evidence="2">Cell membrane</location>
        <topology evidence="2">Lipid-anchor</topology>
        <topology evidence="2">GPI-anchor</topology>
    </subcellularLocation>
</comment>
<comment type="cofactor">
    <cofactor evidence="1">
        <name>Co(2+)</name>
        <dbReference type="ChEBI" id="CHEBI:48828"/>
    </cofactor>
</comment>
<protein>
    <submittedName>
        <fullName evidence="14">Chitin deacetylase</fullName>
    </submittedName>
</protein>
<dbReference type="SUPFAM" id="SSF88713">
    <property type="entry name" value="Glycoside hydrolase/deacetylase"/>
    <property type="match status" value="1"/>
</dbReference>
<evidence type="ECO:0000256" key="3">
    <source>
        <dbReference type="ARBA" id="ARBA00022475"/>
    </source>
</evidence>
<dbReference type="PANTHER" id="PTHR46471">
    <property type="entry name" value="CHITIN DEACETYLASE"/>
    <property type="match status" value="1"/>
</dbReference>
<evidence type="ECO:0000256" key="1">
    <source>
        <dbReference type="ARBA" id="ARBA00001941"/>
    </source>
</evidence>
<evidence type="ECO:0000256" key="5">
    <source>
        <dbReference type="ARBA" id="ARBA00022723"/>
    </source>
</evidence>
<keyword evidence="15" id="KW-1185">Reference proteome</keyword>
<gene>
    <name evidence="14" type="ORF">FA15DRAFT_678730</name>
</gene>
<evidence type="ECO:0000256" key="11">
    <source>
        <dbReference type="ARBA" id="ARBA00023316"/>
    </source>
</evidence>
<proteinExistence type="predicted"/>
<dbReference type="STRING" id="230819.A0A5C3L5E5"/>
<reference evidence="14 15" key="1">
    <citation type="journal article" date="2019" name="Nat. Ecol. Evol.">
        <title>Megaphylogeny resolves global patterns of mushroom evolution.</title>
        <authorList>
            <person name="Varga T."/>
            <person name="Krizsan K."/>
            <person name="Foldi C."/>
            <person name="Dima B."/>
            <person name="Sanchez-Garcia M."/>
            <person name="Sanchez-Ramirez S."/>
            <person name="Szollosi G.J."/>
            <person name="Szarkandi J.G."/>
            <person name="Papp V."/>
            <person name="Albert L."/>
            <person name="Andreopoulos W."/>
            <person name="Angelini C."/>
            <person name="Antonin V."/>
            <person name="Barry K.W."/>
            <person name="Bougher N.L."/>
            <person name="Buchanan P."/>
            <person name="Buyck B."/>
            <person name="Bense V."/>
            <person name="Catcheside P."/>
            <person name="Chovatia M."/>
            <person name="Cooper J."/>
            <person name="Damon W."/>
            <person name="Desjardin D."/>
            <person name="Finy P."/>
            <person name="Geml J."/>
            <person name="Haridas S."/>
            <person name="Hughes K."/>
            <person name="Justo A."/>
            <person name="Karasinski D."/>
            <person name="Kautmanova I."/>
            <person name="Kiss B."/>
            <person name="Kocsube S."/>
            <person name="Kotiranta H."/>
            <person name="LaButti K.M."/>
            <person name="Lechner B.E."/>
            <person name="Liimatainen K."/>
            <person name="Lipzen A."/>
            <person name="Lukacs Z."/>
            <person name="Mihaltcheva S."/>
            <person name="Morgado L.N."/>
            <person name="Niskanen T."/>
            <person name="Noordeloos M.E."/>
            <person name="Ohm R.A."/>
            <person name="Ortiz-Santana B."/>
            <person name="Ovrebo C."/>
            <person name="Racz N."/>
            <person name="Riley R."/>
            <person name="Savchenko A."/>
            <person name="Shiryaev A."/>
            <person name="Soop K."/>
            <person name="Spirin V."/>
            <person name="Szebenyi C."/>
            <person name="Tomsovsky M."/>
            <person name="Tulloss R.E."/>
            <person name="Uehling J."/>
            <person name="Grigoriev I.V."/>
            <person name="Vagvolgyi C."/>
            <person name="Papp T."/>
            <person name="Martin F.M."/>
            <person name="Miettinen O."/>
            <person name="Hibbett D.S."/>
            <person name="Nagy L.G."/>
        </authorList>
    </citation>
    <scope>NUCLEOTIDE SEQUENCE [LARGE SCALE GENOMIC DNA]</scope>
    <source>
        <strain evidence="14 15">CBS 121175</strain>
    </source>
</reference>
<name>A0A5C3L5E5_COPMA</name>
<evidence type="ECO:0000256" key="9">
    <source>
        <dbReference type="ARBA" id="ARBA00023277"/>
    </source>
</evidence>
<keyword evidence="5" id="KW-0479">Metal-binding</keyword>
<feature type="domain" description="NodB homology" evidence="13">
    <location>
        <begin position="60"/>
        <end position="265"/>
    </location>
</feature>
<dbReference type="PROSITE" id="PS51677">
    <property type="entry name" value="NODB"/>
    <property type="match status" value="1"/>
</dbReference>
<feature type="signal peptide" evidence="12">
    <location>
        <begin position="1"/>
        <end position="18"/>
    </location>
</feature>
<dbReference type="CDD" id="cd10951">
    <property type="entry name" value="CE4_ClCDA_like"/>
    <property type="match status" value="1"/>
</dbReference>
<evidence type="ECO:0000256" key="7">
    <source>
        <dbReference type="ARBA" id="ARBA00022801"/>
    </source>
</evidence>
<keyword evidence="7" id="KW-0378">Hydrolase</keyword>
<keyword evidence="8" id="KW-0472">Membrane</keyword>
<dbReference type="InterPro" id="IPR011330">
    <property type="entry name" value="Glyco_hydro/deAcase_b/a-brl"/>
</dbReference>
<evidence type="ECO:0000313" key="14">
    <source>
        <dbReference type="EMBL" id="TFK27885.1"/>
    </source>
</evidence>
<accession>A0A5C3L5E5</accession>
<dbReference type="PANTHER" id="PTHR46471:SF2">
    <property type="entry name" value="CHITIN DEACETYLASE-RELATED"/>
    <property type="match status" value="1"/>
</dbReference>
<dbReference type="GO" id="GO:0016810">
    <property type="term" value="F:hydrolase activity, acting on carbon-nitrogen (but not peptide) bonds"/>
    <property type="evidence" value="ECO:0007669"/>
    <property type="project" value="InterPro"/>
</dbReference>
<dbReference type="GO" id="GO:0098552">
    <property type="term" value="C:side of membrane"/>
    <property type="evidence" value="ECO:0007669"/>
    <property type="project" value="UniProtKB-KW"/>
</dbReference>
<keyword evidence="11" id="KW-0961">Cell wall biogenesis/degradation</keyword>
<dbReference type="Pfam" id="PF01522">
    <property type="entry name" value="Polysacc_deac_1"/>
    <property type="match status" value="1"/>
</dbReference>
<dbReference type="OrthoDB" id="2125469at2759"/>
<feature type="chain" id="PRO_5022996960" evidence="12">
    <location>
        <begin position="19"/>
        <end position="265"/>
    </location>
</feature>
<evidence type="ECO:0000256" key="2">
    <source>
        <dbReference type="ARBA" id="ARBA00004609"/>
    </source>
</evidence>
<dbReference type="Proteomes" id="UP000307440">
    <property type="component" value="Unassembled WGS sequence"/>
</dbReference>
<dbReference type="InterPro" id="IPR002509">
    <property type="entry name" value="NODB_dom"/>
</dbReference>
<evidence type="ECO:0000256" key="10">
    <source>
        <dbReference type="ARBA" id="ARBA00023288"/>
    </source>
</evidence>